<dbReference type="RefSeq" id="WP_405311075.1">
    <property type="nucleotide sequence ID" value="NZ_CP088155.1"/>
</dbReference>
<dbReference type="Proteomes" id="UP001622612">
    <property type="component" value="Chromosome"/>
</dbReference>
<gene>
    <name evidence="1" type="ORF">LQ356_01830</name>
</gene>
<evidence type="ECO:0000313" key="1">
    <source>
        <dbReference type="EMBL" id="WYM96947.1"/>
    </source>
</evidence>
<organism evidence="1 2">
    <name type="scientific">Metamycoplasma faucium</name>
    <dbReference type="NCBI Taxonomy" id="56142"/>
    <lineage>
        <taxon>Bacteria</taxon>
        <taxon>Bacillati</taxon>
        <taxon>Mycoplasmatota</taxon>
        <taxon>Mycoplasmoidales</taxon>
        <taxon>Metamycoplasmataceae</taxon>
        <taxon>Metamycoplasma</taxon>
    </lineage>
</organism>
<reference evidence="1" key="1">
    <citation type="submission" date="2021-11" db="EMBL/GenBank/DDBJ databases">
        <title>The first genome sequence of unculturable Mycoplasma faucium obtained by de novo assembly of metagenomic reads.</title>
        <authorList>
            <person name="Sabat A.J."/>
            <person name="Bathoorn E."/>
            <person name="Akkerboom V."/>
            <person name="Friedrich A.W."/>
        </authorList>
    </citation>
    <scope>NUCLEOTIDE SEQUENCE [LARGE SCALE GENOMIC DNA]</scope>
    <source>
        <strain evidence="1">UMCG-MFM1</strain>
    </source>
</reference>
<evidence type="ECO:0000313" key="2">
    <source>
        <dbReference type="Proteomes" id="UP001622612"/>
    </source>
</evidence>
<dbReference type="EMBL" id="CP088155">
    <property type="protein sequence ID" value="WYM96947.1"/>
    <property type="molecule type" value="Genomic_DNA"/>
</dbReference>
<name>A0ABZ2TKM2_9BACT</name>
<proteinExistence type="predicted"/>
<protein>
    <submittedName>
        <fullName evidence="1">Uncharacterized protein</fullName>
    </submittedName>
</protein>
<accession>A0ABZ2TKM2</accession>
<keyword evidence="2" id="KW-1185">Reference proteome</keyword>
<sequence>MKFKKLILNLENEIDLKTWSSLNKSHNSYNDIKFYLLHDEENPKIKYVIYMFNEDSKIIKDKKDKTMKQSEFQQTVLTAIGKINIKIDEMDTEFKNFKNYVIENFDKQEKFNEQQRKFNQEQKNFNEEQKNFNESFSNRLNSIEKRLTKLESFHKDEL</sequence>